<sequence>MTEKSILAYFNSPEEAEGAATKLRTLRASELSIERFSKYQGDGVTKISNPLTGSIPSLGKLTLKADFSAPDVGILAASDVSASGMSDGGQGKPTGKDILLTVVIDMEQYQQAIQVIEASGGMV</sequence>
<proteinExistence type="predicted"/>
<dbReference type="EMBL" id="JAVAMP010000001">
    <property type="protein sequence ID" value="MDP5273072.1"/>
    <property type="molecule type" value="Genomic_DNA"/>
</dbReference>
<comment type="caution">
    <text evidence="1">The sequence shown here is derived from an EMBL/GenBank/DDBJ whole genome shotgun (WGS) entry which is preliminary data.</text>
</comment>
<protein>
    <submittedName>
        <fullName evidence="1">Uncharacterized protein</fullName>
    </submittedName>
</protein>
<gene>
    <name evidence="1" type="ORF">Q5Y73_03050</name>
</gene>
<keyword evidence="2" id="KW-1185">Reference proteome</keyword>
<evidence type="ECO:0000313" key="1">
    <source>
        <dbReference type="EMBL" id="MDP5273072.1"/>
    </source>
</evidence>
<accession>A0ABT9IUT1</accession>
<organism evidence="1 2">
    <name type="scientific">Chengkuizengella axinellae</name>
    <dbReference type="NCBI Taxonomy" id="3064388"/>
    <lineage>
        <taxon>Bacteria</taxon>
        <taxon>Bacillati</taxon>
        <taxon>Bacillota</taxon>
        <taxon>Bacilli</taxon>
        <taxon>Bacillales</taxon>
        <taxon>Paenibacillaceae</taxon>
        <taxon>Chengkuizengella</taxon>
    </lineage>
</organism>
<reference evidence="1 2" key="1">
    <citation type="submission" date="2023-08" db="EMBL/GenBank/DDBJ databases">
        <authorList>
            <person name="Park J.-S."/>
        </authorList>
    </citation>
    <scope>NUCLEOTIDE SEQUENCE [LARGE SCALE GENOMIC DNA]</scope>
    <source>
        <strain evidence="1 2">2205SS18-9</strain>
    </source>
</reference>
<dbReference type="Proteomes" id="UP001231941">
    <property type="component" value="Unassembled WGS sequence"/>
</dbReference>
<evidence type="ECO:0000313" key="2">
    <source>
        <dbReference type="Proteomes" id="UP001231941"/>
    </source>
</evidence>
<name>A0ABT9IUT1_9BACL</name>
<dbReference type="RefSeq" id="WP_305990364.1">
    <property type="nucleotide sequence ID" value="NZ_JAVAMP010000001.1"/>
</dbReference>